<proteinExistence type="predicted"/>
<comment type="caution">
    <text evidence="2">The sequence shown here is derived from an EMBL/GenBank/DDBJ whole genome shotgun (WGS) entry which is preliminary data.</text>
</comment>
<feature type="compositionally biased region" description="Polar residues" evidence="1">
    <location>
        <begin position="18"/>
        <end position="27"/>
    </location>
</feature>
<evidence type="ECO:0000256" key="1">
    <source>
        <dbReference type="SAM" id="MobiDB-lite"/>
    </source>
</evidence>
<feature type="compositionally biased region" description="Polar residues" evidence="1">
    <location>
        <begin position="96"/>
        <end position="116"/>
    </location>
</feature>
<feature type="compositionally biased region" description="Basic and acidic residues" evidence="1">
    <location>
        <begin position="220"/>
        <end position="255"/>
    </location>
</feature>
<feature type="compositionally biased region" description="Basic and acidic residues" evidence="1">
    <location>
        <begin position="117"/>
        <end position="137"/>
    </location>
</feature>
<dbReference type="EMBL" id="ABSU01000016">
    <property type="protein sequence ID" value="EFE32232.1"/>
    <property type="molecule type" value="Genomic_DNA"/>
</dbReference>
<accession>D4AX27</accession>
<keyword evidence="3" id="KW-1185">Reference proteome</keyword>
<dbReference type="HOGENOM" id="CLU_841906_0_0_1"/>
<dbReference type="GeneID" id="9522950"/>
<dbReference type="RefSeq" id="XP_003012872.1">
    <property type="nucleotide sequence ID" value="XM_003012826.1"/>
</dbReference>
<evidence type="ECO:0000313" key="3">
    <source>
        <dbReference type="Proteomes" id="UP000008866"/>
    </source>
</evidence>
<organism evidence="2 3">
    <name type="scientific">Arthroderma benhamiae (strain ATCC MYA-4681 / CBS 112371)</name>
    <name type="common">Trichophyton mentagrophytes</name>
    <dbReference type="NCBI Taxonomy" id="663331"/>
    <lineage>
        <taxon>Eukaryota</taxon>
        <taxon>Fungi</taxon>
        <taxon>Dikarya</taxon>
        <taxon>Ascomycota</taxon>
        <taxon>Pezizomycotina</taxon>
        <taxon>Eurotiomycetes</taxon>
        <taxon>Eurotiomycetidae</taxon>
        <taxon>Onygenales</taxon>
        <taxon>Arthrodermataceae</taxon>
        <taxon>Trichophyton</taxon>
    </lineage>
</organism>
<feature type="compositionally biased region" description="Basic and acidic residues" evidence="1">
    <location>
        <begin position="29"/>
        <end position="40"/>
    </location>
</feature>
<evidence type="ECO:0000313" key="2">
    <source>
        <dbReference type="EMBL" id="EFE32232.1"/>
    </source>
</evidence>
<dbReference type="KEGG" id="abe:ARB_00754"/>
<feature type="compositionally biased region" description="Basic and acidic residues" evidence="1">
    <location>
        <begin position="158"/>
        <end position="173"/>
    </location>
</feature>
<gene>
    <name evidence="2" type="ORF">ARB_00754</name>
</gene>
<dbReference type="AlphaFoldDB" id="D4AX27"/>
<name>D4AX27_ARTBC</name>
<reference evidence="3" key="1">
    <citation type="journal article" date="2011" name="Genome Biol.">
        <title>Comparative and functional genomics provide insights into the pathogenicity of dermatophytic fungi.</title>
        <authorList>
            <person name="Burmester A."/>
            <person name="Shelest E."/>
            <person name="Gloeckner G."/>
            <person name="Heddergott C."/>
            <person name="Schindler S."/>
            <person name="Staib P."/>
            <person name="Heidel A."/>
            <person name="Felder M."/>
            <person name="Petzold A."/>
            <person name="Szafranski K."/>
            <person name="Feuermann M."/>
            <person name="Pedruzzi I."/>
            <person name="Priebe S."/>
            <person name="Groth M."/>
            <person name="Winkler R."/>
            <person name="Li W."/>
            <person name="Kniemeyer O."/>
            <person name="Schroeckh V."/>
            <person name="Hertweck C."/>
            <person name="Hube B."/>
            <person name="White T.C."/>
            <person name="Platzer M."/>
            <person name="Guthke R."/>
            <person name="Heitman J."/>
            <person name="Woestemeyer J."/>
            <person name="Zipfel P.F."/>
            <person name="Monod M."/>
            <person name="Brakhage A.A."/>
        </authorList>
    </citation>
    <scope>NUCLEOTIDE SEQUENCE [LARGE SCALE GENOMIC DNA]</scope>
    <source>
        <strain evidence="3">ATCC MYA-4681 / CBS 112371</strain>
    </source>
</reference>
<sequence>MLQGRGIRAGIGGRCEGSRQTCRDSGSQRGREGGKEQEEKKKRRRKGQLKRVCSLTARRKKMEESAGSSHHHGDAGRSDSQPAWHHQPLFQPADSPASSNNGGLSDLTATYTIRESWTQRKTHETGKGEETREREGAGRTGLETLRNVHPGRRPSGLFDRESERARERSRERLTGGGDVTQAGLVASERPTGGGEADEANERLERGSGEDKRRAASWKTQTEKTQKDGQDGQKRDRERNRVRGKREREVGRRGGKETGLAEGFPGPPSVLFPPARPSPFVPPDGGFVSCAGRRCCWTSLPAASGLFAAAVLAQWLVGLAASSSRVSPEGL</sequence>
<feature type="compositionally biased region" description="Basic and acidic residues" evidence="1">
    <location>
        <begin position="199"/>
        <end position="213"/>
    </location>
</feature>
<dbReference type="Proteomes" id="UP000008866">
    <property type="component" value="Unassembled WGS sequence"/>
</dbReference>
<protein>
    <submittedName>
        <fullName evidence="2">Uncharacterized protein</fullName>
    </submittedName>
</protein>
<feature type="compositionally biased region" description="Pro residues" evidence="1">
    <location>
        <begin position="264"/>
        <end position="276"/>
    </location>
</feature>
<feature type="region of interest" description="Disordered" evidence="1">
    <location>
        <begin position="1"/>
        <end position="276"/>
    </location>
</feature>